<dbReference type="EMBL" id="JBBNAG010000006">
    <property type="protein sequence ID" value="KAK9125133.1"/>
    <property type="molecule type" value="Genomic_DNA"/>
</dbReference>
<comment type="caution">
    <text evidence="2">The sequence shown here is derived from an EMBL/GenBank/DDBJ whole genome shotgun (WGS) entry which is preliminary data.</text>
</comment>
<feature type="region of interest" description="Disordered" evidence="1">
    <location>
        <begin position="1"/>
        <end position="21"/>
    </location>
</feature>
<organism evidence="2 3">
    <name type="scientific">Stephania cephalantha</name>
    <dbReference type="NCBI Taxonomy" id="152367"/>
    <lineage>
        <taxon>Eukaryota</taxon>
        <taxon>Viridiplantae</taxon>
        <taxon>Streptophyta</taxon>
        <taxon>Embryophyta</taxon>
        <taxon>Tracheophyta</taxon>
        <taxon>Spermatophyta</taxon>
        <taxon>Magnoliopsida</taxon>
        <taxon>Ranunculales</taxon>
        <taxon>Menispermaceae</taxon>
        <taxon>Menispermoideae</taxon>
        <taxon>Cissampelideae</taxon>
        <taxon>Stephania</taxon>
    </lineage>
</organism>
<name>A0AAP0J281_9MAGN</name>
<dbReference type="AlphaFoldDB" id="A0AAP0J281"/>
<keyword evidence="3" id="KW-1185">Reference proteome</keyword>
<accession>A0AAP0J281</accession>
<protein>
    <submittedName>
        <fullName evidence="2">Uncharacterized protein</fullName>
    </submittedName>
</protein>
<sequence length="56" mass="6421">MDGLGSSSRFQSPLGRSASTFSNPLIAHFGERWYLSLSRKYCQRSNILINQAEQKW</sequence>
<proteinExistence type="predicted"/>
<evidence type="ECO:0000313" key="3">
    <source>
        <dbReference type="Proteomes" id="UP001419268"/>
    </source>
</evidence>
<dbReference type="Proteomes" id="UP001419268">
    <property type="component" value="Unassembled WGS sequence"/>
</dbReference>
<gene>
    <name evidence="2" type="ORF">Scep_013979</name>
</gene>
<reference evidence="2 3" key="1">
    <citation type="submission" date="2024-01" db="EMBL/GenBank/DDBJ databases">
        <title>Genome assemblies of Stephania.</title>
        <authorList>
            <person name="Yang L."/>
        </authorList>
    </citation>
    <scope>NUCLEOTIDE SEQUENCE [LARGE SCALE GENOMIC DNA]</scope>
    <source>
        <strain evidence="2">JXDWG</strain>
        <tissue evidence="2">Leaf</tissue>
    </source>
</reference>
<feature type="compositionally biased region" description="Polar residues" evidence="1">
    <location>
        <begin position="1"/>
        <end position="11"/>
    </location>
</feature>
<evidence type="ECO:0000256" key="1">
    <source>
        <dbReference type="SAM" id="MobiDB-lite"/>
    </source>
</evidence>
<evidence type="ECO:0000313" key="2">
    <source>
        <dbReference type="EMBL" id="KAK9125133.1"/>
    </source>
</evidence>